<dbReference type="EMBL" id="MTJL01000014">
    <property type="protein sequence ID" value="OMI06637.1"/>
    <property type="molecule type" value="Genomic_DNA"/>
</dbReference>
<proteinExistence type="predicted"/>
<dbReference type="Pfam" id="PF09636">
    <property type="entry name" value="XkdW"/>
    <property type="match status" value="1"/>
</dbReference>
<dbReference type="Gene3D" id="3.30.56.60">
    <property type="entry name" value="XkdW-like"/>
    <property type="match status" value="1"/>
</dbReference>
<dbReference type="OrthoDB" id="2918946at2"/>
<reference evidence="3 4" key="1">
    <citation type="submission" date="2017-01" db="EMBL/GenBank/DDBJ databases">
        <title>Bacillus phylogenomics.</title>
        <authorList>
            <person name="Dunlap C."/>
        </authorList>
    </citation>
    <scope>NUCLEOTIDE SEQUENCE [LARGE SCALE GENOMIC DNA]</scope>
    <source>
        <strain evidence="3 4">NRRL B-41282</strain>
    </source>
</reference>
<dbReference type="InterPro" id="IPR035950">
    <property type="entry name" value="XkdW-like_sf"/>
</dbReference>
<dbReference type="Proteomes" id="UP000187367">
    <property type="component" value="Unassembled WGS sequence"/>
</dbReference>
<feature type="domain" description="Bacteriophage SP-beta YorD" evidence="1">
    <location>
        <begin position="3"/>
        <end position="55"/>
    </location>
</feature>
<sequence>MILYDAIKWKYPDATPNKDFVLRNDGDGPYIEQWNVRAPIPTEEELQIWWKESQKGRSFVPPDSF</sequence>
<evidence type="ECO:0000313" key="3">
    <source>
        <dbReference type="EMBL" id="OMI06637.1"/>
    </source>
</evidence>
<evidence type="ECO:0000313" key="5">
    <source>
        <dbReference type="Proteomes" id="UP000324326"/>
    </source>
</evidence>
<keyword evidence="4" id="KW-1185">Reference proteome</keyword>
<reference evidence="2 5" key="2">
    <citation type="submission" date="2018-08" db="EMBL/GenBank/DDBJ databases">
        <title>Bacillus phenotypic plasticity.</title>
        <authorList>
            <person name="Hurtado E."/>
        </authorList>
    </citation>
    <scope>NUCLEOTIDE SEQUENCE [LARGE SCALE GENOMIC DNA]</scope>
    <source>
        <strain evidence="2 5">427</strain>
    </source>
</reference>
<comment type="caution">
    <text evidence="3">The sequence shown here is derived from an EMBL/GenBank/DDBJ whole genome shotgun (WGS) entry which is preliminary data.</text>
</comment>
<organism evidence="3 4">
    <name type="scientific">Bacillus swezeyi</name>
    <dbReference type="NCBI Taxonomy" id="1925020"/>
    <lineage>
        <taxon>Bacteria</taxon>
        <taxon>Bacillati</taxon>
        <taxon>Bacillota</taxon>
        <taxon>Bacilli</taxon>
        <taxon>Bacillales</taxon>
        <taxon>Bacillaceae</taxon>
        <taxon>Bacillus</taxon>
    </lineage>
</organism>
<gene>
    <name evidence="3" type="ORF">BW143_08445</name>
    <name evidence="2" type="ORF">DX927_05495</name>
</gene>
<accession>A0A1R1QPQ9</accession>
<protein>
    <recommendedName>
        <fullName evidence="1">Bacteriophage SP-beta YorD domain-containing protein</fullName>
    </recommendedName>
</protein>
<dbReference type="InterPro" id="IPR019094">
    <property type="entry name" value="Phage_SP-beta_YorD"/>
</dbReference>
<name>A0A1R1QPQ9_9BACI</name>
<dbReference type="STRING" id="1925020.BTA30_16840"/>
<accession>A0A1R1RP49</accession>
<dbReference type="Proteomes" id="UP000324326">
    <property type="component" value="Unassembled WGS sequence"/>
</dbReference>
<dbReference type="SUPFAM" id="SSF159865">
    <property type="entry name" value="XkdW-like"/>
    <property type="match status" value="1"/>
</dbReference>
<dbReference type="EMBL" id="QSND01000002">
    <property type="protein sequence ID" value="KAA6450332.1"/>
    <property type="molecule type" value="Genomic_DNA"/>
</dbReference>
<evidence type="ECO:0000313" key="2">
    <source>
        <dbReference type="EMBL" id="KAA6450332.1"/>
    </source>
</evidence>
<evidence type="ECO:0000313" key="4">
    <source>
        <dbReference type="Proteomes" id="UP000187367"/>
    </source>
</evidence>
<dbReference type="AlphaFoldDB" id="A0A1R1QPQ9"/>
<evidence type="ECO:0000259" key="1">
    <source>
        <dbReference type="Pfam" id="PF09636"/>
    </source>
</evidence>